<name>A0A6J4JRS4_9CHLR</name>
<proteinExistence type="predicted"/>
<evidence type="ECO:0000313" key="2">
    <source>
        <dbReference type="EMBL" id="CAA9285777.1"/>
    </source>
</evidence>
<feature type="region of interest" description="Disordered" evidence="1">
    <location>
        <begin position="1"/>
        <end position="41"/>
    </location>
</feature>
<dbReference type="AlphaFoldDB" id="A0A6J4JRS4"/>
<evidence type="ECO:0000256" key="1">
    <source>
        <dbReference type="SAM" id="MobiDB-lite"/>
    </source>
</evidence>
<reference evidence="2" key="1">
    <citation type="submission" date="2020-02" db="EMBL/GenBank/DDBJ databases">
        <authorList>
            <person name="Meier V. D."/>
        </authorList>
    </citation>
    <scope>NUCLEOTIDE SEQUENCE</scope>
    <source>
        <strain evidence="2">AVDCRST_MAG93</strain>
    </source>
</reference>
<sequence>MRGLVSSADTAQQRSAPPGATSDALKTRFIAPPTSPSYAES</sequence>
<gene>
    <name evidence="2" type="ORF">AVDCRST_MAG93-3517</name>
</gene>
<protein>
    <submittedName>
        <fullName evidence="2">Uncharacterized protein</fullName>
    </submittedName>
</protein>
<organism evidence="2">
    <name type="scientific">uncultured Chloroflexia bacterium</name>
    <dbReference type="NCBI Taxonomy" id="1672391"/>
    <lineage>
        <taxon>Bacteria</taxon>
        <taxon>Bacillati</taxon>
        <taxon>Chloroflexota</taxon>
        <taxon>Chloroflexia</taxon>
        <taxon>environmental samples</taxon>
    </lineage>
</organism>
<dbReference type="EMBL" id="CADCTR010001200">
    <property type="protein sequence ID" value="CAA9285777.1"/>
    <property type="molecule type" value="Genomic_DNA"/>
</dbReference>
<accession>A0A6J4JRS4</accession>